<proteinExistence type="predicted"/>
<organism evidence="2 3">
    <name type="scientific">Venturia effusa</name>
    <dbReference type="NCBI Taxonomy" id="50376"/>
    <lineage>
        <taxon>Eukaryota</taxon>
        <taxon>Fungi</taxon>
        <taxon>Dikarya</taxon>
        <taxon>Ascomycota</taxon>
        <taxon>Pezizomycotina</taxon>
        <taxon>Dothideomycetes</taxon>
        <taxon>Pleosporomycetidae</taxon>
        <taxon>Venturiales</taxon>
        <taxon>Venturiaceae</taxon>
        <taxon>Venturia</taxon>
    </lineage>
</organism>
<reference evidence="2 3" key="1">
    <citation type="submission" date="2019-07" db="EMBL/GenBank/DDBJ databases">
        <title>Finished genome of Venturia effusa.</title>
        <authorList>
            <person name="Young C.A."/>
            <person name="Cox M.P."/>
            <person name="Ganley A.R.D."/>
            <person name="David W.J."/>
        </authorList>
    </citation>
    <scope>NUCLEOTIDE SEQUENCE [LARGE SCALE GENOMIC DNA]</scope>
    <source>
        <strain evidence="3">albino</strain>
    </source>
</reference>
<sequence length="296" mass="33208">MERRIEDARVHAAAQALAGTGEEMVRDTAIPEPKRQRDECWMLLMKALHLNAKAPFTTSDLEKLTLRNGIPLLMLPNGWAHVNEIAISQYGLRDARCQNWTMRPEFAAVYIWNLTESELSREINHILDHWNPDNLMKPREEDEFHQDVAALQEYMVYKTVAERVGVLSSQIDDHMKAKIENVVPVIQSYLRAGEPDPFKVAEIQRAITELRGDPFAMDAMRLLVEDLSFEANDAFSIDQLTAILGELNVASEVANGSGAMVAESERSHDVDKEDGSVKTPNTSPGEAQNQGSTLIE</sequence>
<evidence type="ECO:0000256" key="1">
    <source>
        <dbReference type="SAM" id="MobiDB-lite"/>
    </source>
</evidence>
<gene>
    <name evidence="2" type="ORF">FKW77_008383</name>
</gene>
<feature type="compositionally biased region" description="Polar residues" evidence="1">
    <location>
        <begin position="278"/>
        <end position="296"/>
    </location>
</feature>
<dbReference type="EMBL" id="CP042189">
    <property type="protein sequence ID" value="QDS71040.1"/>
    <property type="molecule type" value="Genomic_DNA"/>
</dbReference>
<protein>
    <submittedName>
        <fullName evidence="2">Uncharacterized protein</fullName>
    </submittedName>
</protein>
<evidence type="ECO:0000313" key="3">
    <source>
        <dbReference type="Proteomes" id="UP000316270"/>
    </source>
</evidence>
<accession>A0A517L5X9</accession>
<feature type="region of interest" description="Disordered" evidence="1">
    <location>
        <begin position="259"/>
        <end position="296"/>
    </location>
</feature>
<dbReference type="OrthoDB" id="3918327at2759"/>
<dbReference type="AlphaFoldDB" id="A0A517L5X9"/>
<evidence type="ECO:0000313" key="2">
    <source>
        <dbReference type="EMBL" id="QDS71040.1"/>
    </source>
</evidence>
<dbReference type="Proteomes" id="UP000316270">
    <property type="component" value="Chromosome 5"/>
</dbReference>
<name>A0A517L5X9_9PEZI</name>
<feature type="compositionally biased region" description="Basic and acidic residues" evidence="1">
    <location>
        <begin position="263"/>
        <end position="276"/>
    </location>
</feature>
<keyword evidence="3" id="KW-1185">Reference proteome</keyword>